<dbReference type="CDD" id="cd11304">
    <property type="entry name" value="Cadherin_repeat"/>
    <property type="match status" value="1"/>
</dbReference>
<dbReference type="NCBIfam" id="TIGR02276">
    <property type="entry name" value="beta_rpt_yvtn"/>
    <property type="match status" value="1"/>
</dbReference>
<dbReference type="InterPro" id="IPR001547">
    <property type="entry name" value="Glyco_hydro_5"/>
</dbReference>
<keyword evidence="1" id="KW-0378">Hydrolase</keyword>
<keyword evidence="2" id="KW-0326">Glycosidase</keyword>
<evidence type="ECO:0000259" key="5">
    <source>
        <dbReference type="Pfam" id="PF00150"/>
    </source>
</evidence>
<dbReference type="Gene3D" id="2.130.10.10">
    <property type="entry name" value="YVTN repeat-like/Quinoprotein amine dehydrogenase"/>
    <property type="match status" value="2"/>
</dbReference>
<dbReference type="InterPro" id="IPR010221">
    <property type="entry name" value="VCBS_dom"/>
</dbReference>
<dbReference type="SUPFAM" id="SSF51445">
    <property type="entry name" value="(Trans)glycosidases"/>
    <property type="match status" value="1"/>
</dbReference>
<dbReference type="PANTHER" id="PTHR12631">
    <property type="entry name" value="ALPHA-L-IDURONIDASE"/>
    <property type="match status" value="1"/>
</dbReference>
<dbReference type="InterPro" id="IPR017853">
    <property type="entry name" value="GH"/>
</dbReference>
<accession>A0A172UKG0</accession>
<dbReference type="Pfam" id="PF00150">
    <property type="entry name" value="Cellulase"/>
    <property type="match status" value="1"/>
</dbReference>
<dbReference type="NCBIfam" id="NF012211">
    <property type="entry name" value="tand_rpt_95"/>
    <property type="match status" value="1"/>
</dbReference>
<feature type="signal peptide" evidence="4">
    <location>
        <begin position="1"/>
        <end position="33"/>
    </location>
</feature>
<protein>
    <recommendedName>
        <fullName evidence="5">Glycoside hydrolase family 5 domain-containing protein</fullName>
    </recommendedName>
</protein>
<evidence type="ECO:0000256" key="3">
    <source>
        <dbReference type="SAM" id="MobiDB-lite"/>
    </source>
</evidence>
<dbReference type="InterPro" id="IPR011964">
    <property type="entry name" value="YVTN_b-propeller_repeat"/>
</dbReference>
<dbReference type="InterPro" id="IPR015943">
    <property type="entry name" value="WD40/YVTN_repeat-like_dom_sf"/>
</dbReference>
<dbReference type="Pfam" id="PF17963">
    <property type="entry name" value="Big_9"/>
    <property type="match status" value="4"/>
</dbReference>
<dbReference type="Proteomes" id="UP000077143">
    <property type="component" value="Chromosome"/>
</dbReference>
<evidence type="ECO:0000313" key="7">
    <source>
        <dbReference type="Proteomes" id="UP000077143"/>
    </source>
</evidence>
<evidence type="ECO:0000256" key="2">
    <source>
        <dbReference type="ARBA" id="ARBA00023295"/>
    </source>
</evidence>
<reference evidence="6 7" key="1">
    <citation type="submission" date="2016-05" db="EMBL/GenBank/DDBJ databases">
        <title>Complete genome sequence of a phthalic acid esters degrading Mycobacterium sp. YC-RL4.</title>
        <authorList>
            <person name="Ren L."/>
            <person name="Fan S."/>
            <person name="Ruth N."/>
            <person name="Jia Y."/>
            <person name="Wang J."/>
            <person name="Qiao C."/>
        </authorList>
    </citation>
    <scope>NUCLEOTIDE SEQUENCE [LARGE SCALE GENOMIC DNA]</scope>
    <source>
        <strain evidence="6 7">YC-RL4</strain>
    </source>
</reference>
<evidence type="ECO:0000256" key="4">
    <source>
        <dbReference type="SAM" id="SignalP"/>
    </source>
</evidence>
<organism evidence="6 7">
    <name type="scientific">Mycobacterium adipatum</name>
    <dbReference type="NCBI Taxonomy" id="1682113"/>
    <lineage>
        <taxon>Bacteria</taxon>
        <taxon>Bacillati</taxon>
        <taxon>Actinomycetota</taxon>
        <taxon>Actinomycetes</taxon>
        <taxon>Mycobacteriales</taxon>
        <taxon>Mycobacteriaceae</taxon>
        <taxon>Mycobacterium</taxon>
    </lineage>
</organism>
<dbReference type="InterPro" id="IPR011044">
    <property type="entry name" value="Quino_amine_DH_bsu"/>
</dbReference>
<evidence type="ECO:0000313" key="6">
    <source>
        <dbReference type="EMBL" id="ANE79709.1"/>
    </source>
</evidence>
<dbReference type="PANTHER" id="PTHR12631:SF10">
    <property type="entry name" value="BETA-XYLOSIDASE-LIKE PROTEIN-RELATED"/>
    <property type="match status" value="1"/>
</dbReference>
<dbReference type="Gene3D" id="2.60.40.10">
    <property type="entry name" value="Immunoglobulins"/>
    <property type="match status" value="1"/>
</dbReference>
<feature type="compositionally biased region" description="Low complexity" evidence="3">
    <location>
        <begin position="33"/>
        <end position="58"/>
    </location>
</feature>
<feature type="region of interest" description="Disordered" evidence="3">
    <location>
        <begin position="29"/>
        <end position="103"/>
    </location>
</feature>
<dbReference type="Gene3D" id="3.20.20.80">
    <property type="entry name" value="Glycosidases"/>
    <property type="match status" value="1"/>
</dbReference>
<keyword evidence="7" id="KW-1185">Reference proteome</keyword>
<dbReference type="GO" id="GO:0000272">
    <property type="term" value="P:polysaccharide catabolic process"/>
    <property type="evidence" value="ECO:0007669"/>
    <property type="project" value="InterPro"/>
</dbReference>
<dbReference type="SUPFAM" id="SSF50969">
    <property type="entry name" value="YVTN repeat-like/Quinoprotein amine dehydrogenase"/>
    <property type="match status" value="1"/>
</dbReference>
<dbReference type="InterPro" id="IPR051923">
    <property type="entry name" value="Glycosyl_Hydrolase_39"/>
</dbReference>
<proteinExistence type="predicted"/>
<dbReference type="InterPro" id="IPR013783">
    <property type="entry name" value="Ig-like_fold"/>
</dbReference>
<dbReference type="EMBL" id="CP015596">
    <property type="protein sequence ID" value="ANE79709.1"/>
    <property type="molecule type" value="Genomic_DNA"/>
</dbReference>
<gene>
    <name evidence="6" type="ORF">A7U43_10575</name>
</gene>
<sequence>MQVRYASHIGRVGALAVALGIGAAVGTPTTAWAAPEDPTTTSSSAAETEPGTGTATPASIPGPDASTVGPRTPTSAPRSVAAPAGDEVGAPRKKKRTAATRVRTVDTAMTVRRTAERPWPEPTAEVAAPDGGAAVDTPATVTATPAPVTTVAATLAARPVVANPVQAVGDLIGRVVRPVLSTVLGVLPGGSTDSPLAWVLLGAARRQVGQLEQDVAGISAAHTVAAAVPNAPPTATVIWGRPDATTGTVIGRLVAADPEGKKVAVAVVPPAVPVQGTVAYNAKTATITYTPTTAQRFAASTSPGDDSVAITLRVTDAVNTVEVPISIPVSPSPFYQSAAYPGAGGPSAVAATNTRAYITNRDSGTVTVYDTIKNTLVGTYQVGGAPDGIAVKRDGTRIYVASSTGNTVTVIDTATGAKKATITVANPTAISINPAGSVVYVANGTSASVTKISTATNRAAGTVKLAPGLTPTELAVSADGKRIFVGGAQAAGGGQISWFSSTASTATLLADIAFAPTGLAYNSASQNVYAVDAGGGLTVYSMLTKTVATLNVGHPLSGIALTNDGSAAMVTTSTGMVAALSTRDSSVLGVTTIGVVSAQPVLRISPDGTQMFVTDLDNGSVHALSLVPSNVAPFSSDPNYTVTNPATGAMTGKVGVVDFDGDPLTYQVTVKPGKGKLVLDAHGTYTYTPTAAARHAASVPGAPDTVTTDSFTVVVSDGRHGTVTQTITIAIDPANKVPTVTTSIGSPSASTGAVKVTIKTADGDNDKRTFTARQPAKGVVQMTGSGVFTYTPSVAALAAARAPGAAYEDRRDTFTVTVDDGHGGVVPVTVNVKIGAPNAKPTAVATSVTATQPRSGVITGTVGAVDADGDVLSYSAGKTNKGTVTLNADGSFTYTPTAAARLAASKPRAGSATKSETITFTVSDGFGGVVTKTLKVTIVANPADNAAPTNGAGTVSDTSTAIGSVTGVVTATDPDGDALTYRLASGPAFGVVTVSAAGGFVYTPDVDARYRALVTAGEDTDSFVVDITDSFGGISTATVHVTIAPPSTTAIDQRATTVAVNTQQMYFYSQTDTDMALGLLKAAGVETIRILLPWAGAEPVDDTFDWAAVDRMVNSANAQGIKVLATLNTTPDWAAVPGQQIYTAAPADIEAFGDFVSAVATRYQGKIADYEIWNEPNYDGFWEPGPDAAAYTALLKVAYTAIKAADPDATVIGGSVAAVAEVPGGPAINPVTYLSQMYAAGAAGYFDALAFHPYLYSMPFSAQQGHAGVPFAQAQQLYEVMVAHGDGHKKIWATEYGQPASEGGEAVQAAYVGDFLRAWRSLEFAGPAFIHTIADYGHDFPDQATMGLFREDWTPKPVVAVITQVIAESQAINAVGGDSV</sequence>
<dbReference type="OrthoDB" id="4653451at2"/>
<feature type="chain" id="PRO_5008002153" description="Glycoside hydrolase family 5 domain-containing protein" evidence="4">
    <location>
        <begin position="34"/>
        <end position="1380"/>
    </location>
</feature>
<dbReference type="KEGG" id="madi:A7U43_10575"/>
<dbReference type="RefSeq" id="WP_067994519.1">
    <property type="nucleotide sequence ID" value="NZ_CP015596.1"/>
</dbReference>
<feature type="domain" description="Glycoside hydrolase family 5" evidence="5">
    <location>
        <begin position="1061"/>
        <end position="1303"/>
    </location>
</feature>
<keyword evidence="4" id="KW-0732">Signal</keyword>
<name>A0A172UKG0_9MYCO</name>
<dbReference type="STRING" id="1682113.A7U43_10575"/>
<evidence type="ECO:0000256" key="1">
    <source>
        <dbReference type="ARBA" id="ARBA00022801"/>
    </source>
</evidence>
<dbReference type="GO" id="GO:0004553">
    <property type="term" value="F:hydrolase activity, hydrolyzing O-glycosyl compounds"/>
    <property type="evidence" value="ECO:0007669"/>
    <property type="project" value="InterPro"/>
</dbReference>
<dbReference type="NCBIfam" id="TIGR01965">
    <property type="entry name" value="VCBS_repeat"/>
    <property type="match status" value="4"/>
</dbReference>